<evidence type="ECO:0000313" key="1">
    <source>
        <dbReference type="EMBL" id="CAK91120.1"/>
    </source>
</evidence>
<reference evidence="1 2" key="1">
    <citation type="journal article" date="2006" name="Nature">
        <title>Global trends of whole-genome duplications revealed by the ciliate Paramecium tetraurelia.</title>
        <authorList>
            <consortium name="Genoscope"/>
            <person name="Aury J.-M."/>
            <person name="Jaillon O."/>
            <person name="Duret L."/>
            <person name="Noel B."/>
            <person name="Jubin C."/>
            <person name="Porcel B.M."/>
            <person name="Segurens B."/>
            <person name="Daubin V."/>
            <person name="Anthouard V."/>
            <person name="Aiach N."/>
            <person name="Arnaiz O."/>
            <person name="Billaut A."/>
            <person name="Beisson J."/>
            <person name="Blanc I."/>
            <person name="Bouhouche K."/>
            <person name="Camara F."/>
            <person name="Duharcourt S."/>
            <person name="Guigo R."/>
            <person name="Gogendeau D."/>
            <person name="Katinka M."/>
            <person name="Keller A.-M."/>
            <person name="Kissmehl R."/>
            <person name="Klotz C."/>
            <person name="Koll F."/>
            <person name="Le Moue A."/>
            <person name="Lepere C."/>
            <person name="Malinsky S."/>
            <person name="Nowacki M."/>
            <person name="Nowak J.K."/>
            <person name="Plattner H."/>
            <person name="Poulain J."/>
            <person name="Ruiz F."/>
            <person name="Serrano V."/>
            <person name="Zagulski M."/>
            <person name="Dessen P."/>
            <person name="Betermier M."/>
            <person name="Weissenbach J."/>
            <person name="Scarpelli C."/>
            <person name="Schachter V."/>
            <person name="Sperling L."/>
            <person name="Meyer E."/>
            <person name="Cohen J."/>
            <person name="Wincker P."/>
        </authorList>
    </citation>
    <scope>NUCLEOTIDE SEQUENCE [LARGE SCALE GENOMIC DNA]</scope>
    <source>
        <strain evidence="1 2">Stock d4-2</strain>
    </source>
</reference>
<dbReference type="EMBL" id="CT868661">
    <property type="protein sequence ID" value="CAK91120.1"/>
    <property type="molecule type" value="Genomic_DNA"/>
</dbReference>
<evidence type="ECO:0000313" key="2">
    <source>
        <dbReference type="Proteomes" id="UP000000600"/>
    </source>
</evidence>
<name>A0E753_PARTE</name>
<dbReference type="Proteomes" id="UP000000600">
    <property type="component" value="Unassembled WGS sequence"/>
</dbReference>
<accession>A0E753</accession>
<organism evidence="1 2">
    <name type="scientific">Paramecium tetraurelia</name>
    <dbReference type="NCBI Taxonomy" id="5888"/>
    <lineage>
        <taxon>Eukaryota</taxon>
        <taxon>Sar</taxon>
        <taxon>Alveolata</taxon>
        <taxon>Ciliophora</taxon>
        <taxon>Intramacronucleata</taxon>
        <taxon>Oligohymenophorea</taxon>
        <taxon>Peniculida</taxon>
        <taxon>Parameciidae</taxon>
        <taxon>Paramecium</taxon>
    </lineage>
</organism>
<dbReference type="RefSeq" id="XP_001458517.1">
    <property type="nucleotide sequence ID" value="XM_001458480.1"/>
</dbReference>
<sequence>MLSVGNTIFYRSKKKQAYADTKKRTLLTKRRTYDLIEYLKLMEGFQLYQRILL</sequence>
<dbReference type="GeneID" id="5044302"/>
<protein>
    <submittedName>
        <fullName evidence="1">Uncharacterized protein</fullName>
    </submittedName>
</protein>
<keyword evidence="2" id="KW-1185">Reference proteome</keyword>
<dbReference type="InParanoid" id="A0E753"/>
<dbReference type="AlphaFoldDB" id="A0E753"/>
<gene>
    <name evidence="1" type="ORF">GSPATT00023848001</name>
</gene>
<dbReference type="KEGG" id="ptm:GSPATT00023848001"/>
<dbReference type="HOGENOM" id="CLU_3072831_0_0_1"/>
<proteinExistence type="predicted"/>